<dbReference type="CDD" id="cd06582">
    <property type="entry name" value="TM_PBP1_LivH_like"/>
    <property type="match status" value="1"/>
</dbReference>
<feature type="transmembrane region" description="Helical" evidence="9">
    <location>
        <begin position="248"/>
        <end position="271"/>
    </location>
</feature>
<keyword evidence="3" id="KW-1003">Cell membrane</keyword>
<evidence type="ECO:0000256" key="5">
    <source>
        <dbReference type="ARBA" id="ARBA00022970"/>
    </source>
</evidence>
<feature type="transmembrane region" description="Helical" evidence="9">
    <location>
        <begin position="95"/>
        <end position="113"/>
    </location>
</feature>
<feature type="transmembrane region" description="Helical" evidence="9">
    <location>
        <begin position="149"/>
        <end position="172"/>
    </location>
</feature>
<dbReference type="RefSeq" id="WP_028160421.1">
    <property type="nucleotide sequence ID" value="NZ_JANUDC010000001.1"/>
</dbReference>
<organism evidence="10 11">
    <name type="scientific">Bradyrhizobium japonicum</name>
    <dbReference type="NCBI Taxonomy" id="375"/>
    <lineage>
        <taxon>Bacteria</taxon>
        <taxon>Pseudomonadati</taxon>
        <taxon>Pseudomonadota</taxon>
        <taxon>Alphaproteobacteria</taxon>
        <taxon>Hyphomicrobiales</taxon>
        <taxon>Nitrobacteraceae</taxon>
        <taxon>Bradyrhizobium</taxon>
    </lineage>
</organism>
<evidence type="ECO:0000256" key="2">
    <source>
        <dbReference type="ARBA" id="ARBA00022448"/>
    </source>
</evidence>
<keyword evidence="5" id="KW-0029">Amino-acid transport</keyword>
<feature type="transmembrane region" description="Helical" evidence="9">
    <location>
        <begin position="283"/>
        <end position="306"/>
    </location>
</feature>
<proteinExistence type="inferred from homology"/>
<evidence type="ECO:0000256" key="3">
    <source>
        <dbReference type="ARBA" id="ARBA00022475"/>
    </source>
</evidence>
<gene>
    <name evidence="10" type="ORF">MA20_10665</name>
</gene>
<keyword evidence="2" id="KW-0813">Transport</keyword>
<evidence type="ECO:0000256" key="8">
    <source>
        <dbReference type="ARBA" id="ARBA00037998"/>
    </source>
</evidence>
<name>A0A0A3XZC9_BRAJP</name>
<dbReference type="PANTHER" id="PTHR11795:SF450">
    <property type="entry name" value="ABC TRANSPORTER PERMEASE PROTEIN"/>
    <property type="match status" value="1"/>
</dbReference>
<evidence type="ECO:0000256" key="4">
    <source>
        <dbReference type="ARBA" id="ARBA00022692"/>
    </source>
</evidence>
<accession>A0A0A3XZC9</accession>
<protein>
    <submittedName>
        <fullName evidence="10">ABC transporter permease</fullName>
    </submittedName>
</protein>
<keyword evidence="6 9" id="KW-1133">Transmembrane helix</keyword>
<evidence type="ECO:0000256" key="1">
    <source>
        <dbReference type="ARBA" id="ARBA00004651"/>
    </source>
</evidence>
<comment type="similarity">
    <text evidence="8">Belongs to the binding-protein-dependent transport system permease family. LivHM subfamily.</text>
</comment>
<dbReference type="GO" id="GO:0006865">
    <property type="term" value="P:amino acid transport"/>
    <property type="evidence" value="ECO:0007669"/>
    <property type="project" value="UniProtKB-KW"/>
</dbReference>
<feature type="transmembrane region" description="Helical" evidence="9">
    <location>
        <begin position="6"/>
        <end position="29"/>
    </location>
</feature>
<dbReference type="GO" id="GO:0022857">
    <property type="term" value="F:transmembrane transporter activity"/>
    <property type="evidence" value="ECO:0007669"/>
    <property type="project" value="InterPro"/>
</dbReference>
<keyword evidence="4 9" id="KW-0812">Transmembrane</keyword>
<evidence type="ECO:0000313" key="10">
    <source>
        <dbReference type="EMBL" id="KGT79745.1"/>
    </source>
</evidence>
<sequence>MTSDIAAILAIDGIATGAVYALVAIGTVLIFTVTRVIFIPFGDIAAFTALTLAALDAKRFPGTGALVVILACLATLIEIISLARSGELRLLPRALFFYLLLPLAVVGAAWLVMRLDPPLAVRLVLALMLITPISPLLDRIVFRPIADGTVLLLLTVSVALHFALVGLGLLFFGPEGVRTEPLTSLSTEFAGVLISGQTMLIVIAALVFSGLLYLFFDFTLVGKSLRATAVNRTGSRLMGIRPARAGTIAYLLGSLMAGVSGILIAPVNTVFYDSGFLIGLKAFVGAIVGGMTSYPGAAIGAVGVGILESFASFESSALKDVIVFSLLIPILIWRSLASLHSEEEIEE</sequence>
<evidence type="ECO:0000256" key="6">
    <source>
        <dbReference type="ARBA" id="ARBA00022989"/>
    </source>
</evidence>
<dbReference type="AlphaFoldDB" id="A0A0A3XZC9"/>
<comment type="caution">
    <text evidence="10">The sequence shown here is derived from an EMBL/GenBank/DDBJ whole genome shotgun (WGS) entry which is preliminary data.</text>
</comment>
<feature type="transmembrane region" description="Helical" evidence="9">
    <location>
        <begin position="61"/>
        <end position="83"/>
    </location>
</feature>
<feature type="transmembrane region" description="Helical" evidence="9">
    <location>
        <begin position="36"/>
        <end position="55"/>
    </location>
</feature>
<feature type="transmembrane region" description="Helical" evidence="9">
    <location>
        <begin position="119"/>
        <end position="137"/>
    </location>
</feature>
<dbReference type="EMBL" id="JRPN01000007">
    <property type="protein sequence ID" value="KGT79745.1"/>
    <property type="molecule type" value="Genomic_DNA"/>
</dbReference>
<dbReference type="Proteomes" id="UP000030377">
    <property type="component" value="Unassembled WGS sequence"/>
</dbReference>
<dbReference type="Pfam" id="PF02653">
    <property type="entry name" value="BPD_transp_2"/>
    <property type="match status" value="1"/>
</dbReference>
<reference evidence="10 11" key="1">
    <citation type="submission" date="2014-09" db="EMBL/GenBank/DDBJ databases">
        <title>Draft genome of Bradyrhizobium japonicum Is-34.</title>
        <authorList>
            <person name="Tsurumaru H."/>
            <person name="Yamakawa T."/>
            <person name="Hashimoto S."/>
            <person name="Okizaki K."/>
            <person name="Kanesaki Y."/>
            <person name="Yoshikawa H."/>
            <person name="Yajima S."/>
        </authorList>
    </citation>
    <scope>NUCLEOTIDE SEQUENCE [LARGE SCALE GENOMIC DNA]</scope>
    <source>
        <strain evidence="10 11">Is-34</strain>
    </source>
</reference>
<comment type="subcellular location">
    <subcellularLocation>
        <location evidence="1">Cell membrane</location>
        <topology evidence="1">Multi-pass membrane protein</topology>
    </subcellularLocation>
</comment>
<dbReference type="GO" id="GO:0005886">
    <property type="term" value="C:plasma membrane"/>
    <property type="evidence" value="ECO:0007669"/>
    <property type="project" value="UniProtKB-SubCell"/>
</dbReference>
<dbReference type="InterPro" id="IPR001851">
    <property type="entry name" value="ABC_transp_permease"/>
</dbReference>
<evidence type="ECO:0000313" key="11">
    <source>
        <dbReference type="Proteomes" id="UP000030377"/>
    </source>
</evidence>
<dbReference type="InterPro" id="IPR052157">
    <property type="entry name" value="BCAA_transport_permease"/>
</dbReference>
<evidence type="ECO:0000256" key="9">
    <source>
        <dbReference type="SAM" id="Phobius"/>
    </source>
</evidence>
<dbReference type="STRING" id="375.BKD09_RS32335"/>
<dbReference type="PANTHER" id="PTHR11795">
    <property type="entry name" value="BRANCHED-CHAIN AMINO ACID TRANSPORT SYSTEM PERMEASE PROTEIN LIVH"/>
    <property type="match status" value="1"/>
</dbReference>
<keyword evidence="7 9" id="KW-0472">Membrane</keyword>
<feature type="transmembrane region" description="Helical" evidence="9">
    <location>
        <begin position="192"/>
        <end position="216"/>
    </location>
</feature>
<evidence type="ECO:0000256" key="7">
    <source>
        <dbReference type="ARBA" id="ARBA00023136"/>
    </source>
</evidence>